<dbReference type="SMART" id="SM01362">
    <property type="entry name" value="DUF663"/>
    <property type="match status" value="1"/>
</dbReference>
<dbReference type="GO" id="GO:0003924">
    <property type="term" value="F:GTPase activity"/>
    <property type="evidence" value="ECO:0007669"/>
    <property type="project" value="TreeGrafter"/>
</dbReference>
<evidence type="ECO:0000256" key="1">
    <source>
        <dbReference type="ARBA" id="ARBA00004604"/>
    </source>
</evidence>
<evidence type="ECO:0000256" key="8">
    <source>
        <dbReference type="ARBA" id="ARBA00023242"/>
    </source>
</evidence>
<keyword evidence="5" id="KW-0378">Hydrolase</keyword>
<sequence length="1161" mass="131110">MEQSHRSHHKPSAGNKHAKKDAAQGIDRTGGKGFNPKAFTNTSFRAADRAARRTAEKDQRRLHVPLVNRNPEERKVTSAKGQGMDEGKLPPPPIVVGIVGPPGVGKSTLLRSLVRRYTKHNLNQPQGPITVVSGKTRRITFIECGNDLNSMIDLGKVVDLVLLMIDGSFGFEMETFEFLNILQSHGFPKVIGLLTHLDLIKKASTLKDTKKRLKHRFWTEIYQGAKLFSLSGVMNGRYPDAEINLLSRFISVMKFRPLVFRNQHPYLLADRIQDMTPRELIRENLKIDRTITLYGYLRGPNLPPRNAKIHIPGAGDLEVKNVERLSDPCPLPTLESERRRKMGEKAKLIHAPMSDVGGVMYDKDAVYINVPGSFTKGGDAPQGEGEKMVMDLQDANRTFADGIQNSEIRLFGHSSAPLEVSQQQRVRRAAAPRSGGPMLGSAEDEEYDSAEDGEDFEDEDGEAMVDGLDDESEEEEGDVRYAESDSDNDDLEFATGFEQDGKIVNIDDEDVDGEENDDIEDDDDDEEEDDEDVPQWKRNLSDRAATSFAERMGKRRDLMSLIYNSELSPEEIAAGKTRPSSADAESSRMAQGDDLFQVSKEENKGDEGDQLKEPVDDEALKAKWDDEEMLNSLKEMFISGPVGEVDAEGNPYEEDGEGFEDLEDGDENEEDGDGVPYVGVKPSAGDSGVDHETARAQAAAKKQAALKAKFDEQYDNDSDEDGDMMDFYDQQKNEMAKQRQLNEDEFQGIDIDARAQIEGYRSGMYVRLEITEVPCEMIEHFDPRFPIIVGGLLAAEERFGYLTVRIKRHRWFTRTLKTNNPIIFSLGWRRFQSLPIYHLDDHSIRNRLLKYTPEHMHCYATFYGPVSAPNTGFCAFNSLTDDSPGFRVSATGVVLDIDRSTKIVKKLKLTGTPYKIFKNTAFIKDMFNSALEVAKFEGANIKTVSGIRGQVKKAQSKPDGAFRATFEDKILMRDIVFLRAWYSIEPKKLYNPVCSLLLADKGDWRGMRLTGQIRRDEGIKTPLDINSAYKPIERTTRRFNTLKVPRKLEASLPYASKTKAVAPQKKPTYLQSRAVVMTDEEKKAVTLLQQIQTLKKDKVARRKEKQEERRKEHRKKVGVVDEKLQAKLKEEKKERFKMEGLKRKREEAAAEGKYGKKRTRD</sequence>
<keyword evidence="3" id="KW-0597">Phosphoprotein</keyword>
<dbReference type="Proteomes" id="UP001358614">
    <property type="component" value="Chromosome 2"/>
</dbReference>
<dbReference type="PANTHER" id="PTHR12858">
    <property type="entry name" value="RIBOSOME BIOGENESIS PROTEIN"/>
    <property type="match status" value="1"/>
</dbReference>
<dbReference type="SMART" id="SM00785">
    <property type="entry name" value="AARP2CN"/>
    <property type="match status" value="1"/>
</dbReference>
<feature type="compositionally biased region" description="Basic and acidic residues" evidence="11">
    <location>
        <begin position="46"/>
        <end position="61"/>
    </location>
</feature>
<dbReference type="InterPro" id="IPR039761">
    <property type="entry name" value="Bms1/Tsr1"/>
</dbReference>
<evidence type="ECO:0000256" key="6">
    <source>
        <dbReference type="ARBA" id="ARBA00022840"/>
    </source>
</evidence>
<feature type="compositionally biased region" description="Basic and acidic residues" evidence="11">
    <location>
        <begin position="599"/>
        <end position="624"/>
    </location>
</feature>
<evidence type="ECO:0000256" key="4">
    <source>
        <dbReference type="ARBA" id="ARBA00022741"/>
    </source>
</evidence>
<dbReference type="PROSITE" id="PS51714">
    <property type="entry name" value="G_BMS1"/>
    <property type="match status" value="1"/>
</dbReference>
<evidence type="ECO:0000256" key="10">
    <source>
        <dbReference type="ARBA" id="ARBA00061391"/>
    </source>
</evidence>
<name>A0AAX4KSP0_9TREE</name>
<evidence type="ECO:0000256" key="2">
    <source>
        <dbReference type="ARBA" id="ARBA00022517"/>
    </source>
</evidence>
<dbReference type="Pfam" id="PF04950">
    <property type="entry name" value="RIBIOP_C"/>
    <property type="match status" value="1"/>
</dbReference>
<dbReference type="InterPro" id="IPR012948">
    <property type="entry name" value="AARP2CN"/>
</dbReference>
<evidence type="ECO:0000256" key="11">
    <source>
        <dbReference type="SAM" id="MobiDB-lite"/>
    </source>
</evidence>
<dbReference type="SUPFAM" id="SSF52540">
    <property type="entry name" value="P-loop containing nucleoside triphosphate hydrolases"/>
    <property type="match status" value="1"/>
</dbReference>
<dbReference type="InterPro" id="IPR027417">
    <property type="entry name" value="P-loop_NTPase"/>
</dbReference>
<keyword evidence="4" id="KW-0547">Nucleotide-binding</keyword>
<feature type="compositionally biased region" description="Acidic residues" evidence="11">
    <location>
        <begin position="645"/>
        <end position="673"/>
    </location>
</feature>
<dbReference type="GO" id="GO:0005524">
    <property type="term" value="F:ATP binding"/>
    <property type="evidence" value="ECO:0007669"/>
    <property type="project" value="UniProtKB-KW"/>
</dbReference>
<evidence type="ECO:0000313" key="13">
    <source>
        <dbReference type="EMBL" id="WWD09481.1"/>
    </source>
</evidence>
<dbReference type="EMBL" id="CP144090">
    <property type="protein sequence ID" value="WWD09481.1"/>
    <property type="molecule type" value="Genomic_DNA"/>
</dbReference>
<dbReference type="GO" id="GO:0005525">
    <property type="term" value="F:GTP binding"/>
    <property type="evidence" value="ECO:0007669"/>
    <property type="project" value="UniProtKB-KW"/>
</dbReference>
<evidence type="ECO:0000256" key="5">
    <source>
        <dbReference type="ARBA" id="ARBA00022801"/>
    </source>
</evidence>
<keyword evidence="8" id="KW-0539">Nucleus</keyword>
<dbReference type="InterPro" id="IPR003593">
    <property type="entry name" value="AAA+_ATPase"/>
</dbReference>
<proteinExistence type="inferred from homology"/>
<feature type="compositionally biased region" description="Basic residues" evidence="11">
    <location>
        <begin position="1"/>
        <end position="19"/>
    </location>
</feature>
<dbReference type="KEGG" id="ker:91106406"/>
<comment type="subcellular location">
    <subcellularLocation>
        <location evidence="1">Nucleus</location>
        <location evidence="1">Nucleolus</location>
    </subcellularLocation>
</comment>
<dbReference type="InterPro" id="IPR037875">
    <property type="entry name" value="Bms1_N"/>
</dbReference>
<dbReference type="GO" id="GO:0030686">
    <property type="term" value="C:90S preribosome"/>
    <property type="evidence" value="ECO:0007669"/>
    <property type="project" value="TreeGrafter"/>
</dbReference>
<feature type="domain" description="Bms1-type G" evidence="12">
    <location>
        <begin position="91"/>
        <end position="256"/>
    </location>
</feature>
<dbReference type="AlphaFoldDB" id="A0AAX4KSP0"/>
<dbReference type="CDD" id="cd01882">
    <property type="entry name" value="BMS1"/>
    <property type="match status" value="1"/>
</dbReference>
<dbReference type="GO" id="GO:0000479">
    <property type="term" value="P:endonucleolytic cleavage of tricistronic rRNA transcript (SSU-rRNA, 5.8S rRNA, LSU-rRNA)"/>
    <property type="evidence" value="ECO:0007669"/>
    <property type="project" value="TreeGrafter"/>
</dbReference>
<feature type="region of interest" description="Disordered" evidence="11">
    <location>
        <begin position="566"/>
        <end position="624"/>
    </location>
</feature>
<feature type="region of interest" description="Disordered" evidence="11">
    <location>
        <begin position="641"/>
        <end position="700"/>
    </location>
</feature>
<dbReference type="Gene3D" id="3.40.50.300">
    <property type="entry name" value="P-loop containing nucleotide triphosphate hydrolases"/>
    <property type="match status" value="1"/>
</dbReference>
<evidence type="ECO:0000256" key="7">
    <source>
        <dbReference type="ARBA" id="ARBA00023134"/>
    </source>
</evidence>
<protein>
    <recommendedName>
        <fullName evidence="12">Bms1-type G domain-containing protein</fullName>
    </recommendedName>
</protein>
<comment type="catalytic activity">
    <reaction evidence="9">
        <text>GTP + H2O = GDP + phosphate + H(+)</text>
        <dbReference type="Rhea" id="RHEA:19669"/>
        <dbReference type="ChEBI" id="CHEBI:15377"/>
        <dbReference type="ChEBI" id="CHEBI:15378"/>
        <dbReference type="ChEBI" id="CHEBI:37565"/>
        <dbReference type="ChEBI" id="CHEBI:43474"/>
        <dbReference type="ChEBI" id="CHEBI:58189"/>
    </reaction>
    <physiologicalReaction direction="left-to-right" evidence="9">
        <dbReference type="Rhea" id="RHEA:19670"/>
    </physiologicalReaction>
</comment>
<feature type="region of interest" description="Disordered" evidence="11">
    <location>
        <begin position="1"/>
        <end position="91"/>
    </location>
</feature>
<dbReference type="GO" id="GO:0034511">
    <property type="term" value="F:U3 snoRNA binding"/>
    <property type="evidence" value="ECO:0007669"/>
    <property type="project" value="TreeGrafter"/>
</dbReference>
<keyword evidence="14" id="KW-1185">Reference proteome</keyword>
<gene>
    <name evidence="13" type="ORF">V865_007605</name>
</gene>
<dbReference type="GO" id="GO:0005654">
    <property type="term" value="C:nucleoplasm"/>
    <property type="evidence" value="ECO:0007669"/>
    <property type="project" value="UniProtKB-ARBA"/>
</dbReference>
<evidence type="ECO:0000256" key="3">
    <source>
        <dbReference type="ARBA" id="ARBA00022553"/>
    </source>
</evidence>
<keyword evidence="7" id="KW-0342">GTP-binding</keyword>
<reference evidence="13 14" key="1">
    <citation type="submission" date="2024-01" db="EMBL/GenBank/DDBJ databases">
        <title>Comparative genomics of Cryptococcus and Kwoniella reveals pathogenesis evolution and contrasting modes of karyotype evolution via chromosome fusion or intercentromeric recombination.</title>
        <authorList>
            <person name="Coelho M.A."/>
            <person name="David-Palma M."/>
            <person name="Shea T."/>
            <person name="Bowers K."/>
            <person name="McGinley-Smith S."/>
            <person name="Mohammad A.W."/>
            <person name="Gnirke A."/>
            <person name="Yurkov A.M."/>
            <person name="Nowrousian M."/>
            <person name="Sun S."/>
            <person name="Cuomo C.A."/>
            <person name="Heitman J."/>
        </authorList>
    </citation>
    <scope>NUCLEOTIDE SEQUENCE [LARGE SCALE GENOMIC DNA]</scope>
    <source>
        <strain evidence="13 14">PYCC6329</strain>
    </source>
</reference>
<accession>A0AAX4KSP0</accession>
<dbReference type="InterPro" id="IPR030387">
    <property type="entry name" value="G_Bms1/Tsr1_dom"/>
</dbReference>
<keyword evidence="2" id="KW-0690">Ribosome biogenesis</keyword>
<dbReference type="GO" id="GO:0032040">
    <property type="term" value="C:small-subunit processome"/>
    <property type="evidence" value="ECO:0007669"/>
    <property type="project" value="UniProtKB-ARBA"/>
</dbReference>
<keyword evidence="6" id="KW-0067">ATP-binding</keyword>
<evidence type="ECO:0000313" key="14">
    <source>
        <dbReference type="Proteomes" id="UP001358614"/>
    </source>
</evidence>
<dbReference type="FunFam" id="3.40.50.300:FF:000105">
    <property type="entry name" value="BMS1 ribosome biogenesis factor"/>
    <property type="match status" value="1"/>
</dbReference>
<dbReference type="RefSeq" id="XP_066087448.1">
    <property type="nucleotide sequence ID" value="XM_066231351.1"/>
</dbReference>
<feature type="compositionally biased region" description="Acidic residues" evidence="11">
    <location>
        <begin position="442"/>
        <end position="477"/>
    </location>
</feature>
<feature type="compositionally biased region" description="Acidic residues" evidence="11">
    <location>
        <begin position="506"/>
        <end position="533"/>
    </location>
</feature>
<organism evidence="13 14">
    <name type="scientific">Kwoniella europaea PYCC6329</name>
    <dbReference type="NCBI Taxonomy" id="1423913"/>
    <lineage>
        <taxon>Eukaryota</taxon>
        <taxon>Fungi</taxon>
        <taxon>Dikarya</taxon>
        <taxon>Basidiomycota</taxon>
        <taxon>Agaricomycotina</taxon>
        <taxon>Tremellomycetes</taxon>
        <taxon>Tremellales</taxon>
        <taxon>Cryptococcaceae</taxon>
        <taxon>Kwoniella</taxon>
    </lineage>
</organism>
<dbReference type="GeneID" id="91106406"/>
<feature type="region of interest" description="Disordered" evidence="11">
    <location>
        <begin position="414"/>
        <end position="551"/>
    </location>
</feature>
<feature type="region of interest" description="Disordered" evidence="11">
    <location>
        <begin position="1096"/>
        <end position="1161"/>
    </location>
</feature>
<dbReference type="Pfam" id="PF08142">
    <property type="entry name" value="AARP2CN"/>
    <property type="match status" value="1"/>
</dbReference>
<evidence type="ECO:0000259" key="12">
    <source>
        <dbReference type="PROSITE" id="PS51714"/>
    </source>
</evidence>
<dbReference type="PANTHER" id="PTHR12858:SF2">
    <property type="entry name" value="RIBOSOME BIOGENESIS PROTEIN BMS1 HOMOLOG"/>
    <property type="match status" value="1"/>
</dbReference>
<dbReference type="InterPro" id="IPR007034">
    <property type="entry name" value="BMS1_TSR1_C"/>
</dbReference>
<dbReference type="SMART" id="SM00382">
    <property type="entry name" value="AAA"/>
    <property type="match status" value="1"/>
</dbReference>
<feature type="compositionally biased region" description="Basic and acidic residues" evidence="11">
    <location>
        <begin position="1118"/>
        <end position="1154"/>
    </location>
</feature>
<comment type="similarity">
    <text evidence="10">Belongs to the TRAFAC class translation factor GTPase superfamily. Bms1-like GTPase family. BMS1 subfamily.</text>
</comment>
<dbReference type="GO" id="GO:0000462">
    <property type="term" value="P:maturation of SSU-rRNA from tricistronic rRNA transcript (SSU-rRNA, 5.8S rRNA, LSU-rRNA)"/>
    <property type="evidence" value="ECO:0007669"/>
    <property type="project" value="TreeGrafter"/>
</dbReference>
<evidence type="ECO:0000256" key="9">
    <source>
        <dbReference type="ARBA" id="ARBA00049117"/>
    </source>
</evidence>